<dbReference type="InterPro" id="IPR036953">
    <property type="entry name" value="GreA/GreB_C_sf"/>
</dbReference>
<gene>
    <name evidence="2" type="ORF">GGR20_003246</name>
</gene>
<evidence type="ECO:0000259" key="1">
    <source>
        <dbReference type="Pfam" id="PF01272"/>
    </source>
</evidence>
<dbReference type="InterPro" id="IPR001437">
    <property type="entry name" value="Tscrpt_elong_fac_GreA/B_C"/>
</dbReference>
<evidence type="ECO:0000313" key="3">
    <source>
        <dbReference type="Proteomes" id="UP000547011"/>
    </source>
</evidence>
<keyword evidence="2" id="KW-0808">Transferase</keyword>
<dbReference type="GO" id="GO:0016301">
    <property type="term" value="F:kinase activity"/>
    <property type="evidence" value="ECO:0007669"/>
    <property type="project" value="UniProtKB-KW"/>
</dbReference>
<dbReference type="GO" id="GO:0003677">
    <property type="term" value="F:DNA binding"/>
    <property type="evidence" value="ECO:0007669"/>
    <property type="project" value="InterPro"/>
</dbReference>
<reference evidence="2 3" key="1">
    <citation type="submission" date="2020-08" db="EMBL/GenBank/DDBJ databases">
        <title>Genomic Encyclopedia of Type Strains, Phase IV (KMG-IV): sequencing the most valuable type-strain genomes for metagenomic binning, comparative biology and taxonomic classification.</title>
        <authorList>
            <person name="Goeker M."/>
        </authorList>
    </citation>
    <scope>NUCLEOTIDE SEQUENCE [LARGE SCALE GENOMIC DNA]</scope>
    <source>
        <strain evidence="2 3">DSM 23447</strain>
    </source>
</reference>
<dbReference type="Pfam" id="PF01272">
    <property type="entry name" value="GreA_GreB"/>
    <property type="match status" value="1"/>
</dbReference>
<dbReference type="AlphaFoldDB" id="A0A7W6IQ34"/>
<organism evidence="2 3">
    <name type="scientific">Devosia subaequoris</name>
    <dbReference type="NCBI Taxonomy" id="395930"/>
    <lineage>
        <taxon>Bacteria</taxon>
        <taxon>Pseudomonadati</taxon>
        <taxon>Pseudomonadota</taxon>
        <taxon>Alphaproteobacteria</taxon>
        <taxon>Hyphomicrobiales</taxon>
        <taxon>Devosiaceae</taxon>
        <taxon>Devosia</taxon>
    </lineage>
</organism>
<proteinExistence type="predicted"/>
<dbReference type="EMBL" id="JACIEW010000009">
    <property type="protein sequence ID" value="MBB4053584.1"/>
    <property type="molecule type" value="Genomic_DNA"/>
</dbReference>
<sequence>MPTIIVGEADRHDLLVLAMGGTGHSADAADDLLYELGRAKVVDDRLLPPFVVRMGSTVLATIDENEAQVIRLTYPGEASANAVSIFSPIGTALLGLRAGQTMRWTERNGKRRTVKVHSVSDQIST</sequence>
<evidence type="ECO:0000313" key="2">
    <source>
        <dbReference type="EMBL" id="MBB4053584.1"/>
    </source>
</evidence>
<comment type="caution">
    <text evidence="2">The sequence shown here is derived from an EMBL/GenBank/DDBJ whole genome shotgun (WGS) entry which is preliminary data.</text>
</comment>
<dbReference type="RefSeq" id="WP_183312367.1">
    <property type="nucleotide sequence ID" value="NZ_JACIEW010000009.1"/>
</dbReference>
<feature type="domain" description="Transcription elongation factor GreA/GreB C-terminal" evidence="1">
    <location>
        <begin position="51"/>
        <end position="120"/>
    </location>
</feature>
<dbReference type="Gene3D" id="3.10.50.30">
    <property type="entry name" value="Transcription elongation factor, GreA/GreB, C-terminal domain"/>
    <property type="match status" value="1"/>
</dbReference>
<dbReference type="SUPFAM" id="SSF54534">
    <property type="entry name" value="FKBP-like"/>
    <property type="match status" value="1"/>
</dbReference>
<dbReference type="Proteomes" id="UP000547011">
    <property type="component" value="Unassembled WGS sequence"/>
</dbReference>
<keyword evidence="2" id="KW-0418">Kinase</keyword>
<protein>
    <submittedName>
        <fullName evidence="2">Regulator of nucleoside diphosphate kinase</fullName>
    </submittedName>
</protein>
<dbReference type="GO" id="GO:0032784">
    <property type="term" value="P:regulation of DNA-templated transcription elongation"/>
    <property type="evidence" value="ECO:0007669"/>
    <property type="project" value="InterPro"/>
</dbReference>
<accession>A0A7W6IQ34</accession>
<keyword evidence="3" id="KW-1185">Reference proteome</keyword>
<name>A0A7W6IQ34_9HYPH</name>